<dbReference type="InterPro" id="IPR002885">
    <property type="entry name" value="PPR_rpt"/>
</dbReference>
<feature type="repeat" description="PPR" evidence="2">
    <location>
        <begin position="179"/>
        <end position="213"/>
    </location>
</feature>
<dbReference type="NCBIfam" id="TIGR00756">
    <property type="entry name" value="PPR"/>
    <property type="match status" value="3"/>
</dbReference>
<dbReference type="GO" id="GO:0009451">
    <property type="term" value="P:RNA modification"/>
    <property type="evidence" value="ECO:0007669"/>
    <property type="project" value="InterPro"/>
</dbReference>
<keyword evidence="1" id="KW-0677">Repeat</keyword>
<dbReference type="InterPro" id="IPR046960">
    <property type="entry name" value="PPR_At4g14850-like_plant"/>
</dbReference>
<gene>
    <name evidence="3" type="ORF">HHK36_024817</name>
</gene>
<dbReference type="InterPro" id="IPR046848">
    <property type="entry name" value="E_motif"/>
</dbReference>
<dbReference type="PANTHER" id="PTHR47926">
    <property type="entry name" value="PENTATRICOPEPTIDE REPEAT-CONTAINING PROTEIN"/>
    <property type="match status" value="1"/>
</dbReference>
<comment type="caution">
    <text evidence="3">The sequence shown here is derived from an EMBL/GenBank/DDBJ whole genome shotgun (WGS) entry which is preliminary data.</text>
</comment>
<evidence type="ECO:0000313" key="3">
    <source>
        <dbReference type="EMBL" id="KAF8390292.1"/>
    </source>
</evidence>
<dbReference type="Gene3D" id="1.25.40.10">
    <property type="entry name" value="Tetratricopeptide repeat domain"/>
    <property type="match status" value="3"/>
</dbReference>
<dbReference type="PANTHER" id="PTHR47926:SF437">
    <property type="entry name" value="PENTACOTRIPEPTIDE-REPEAT REGION OF PRORP DOMAIN-CONTAINING PROTEIN"/>
    <property type="match status" value="1"/>
</dbReference>
<keyword evidence="4" id="KW-1185">Reference proteome</keyword>
<dbReference type="EMBL" id="JABCRI010000018">
    <property type="protein sequence ID" value="KAF8390292.1"/>
    <property type="molecule type" value="Genomic_DNA"/>
</dbReference>
<dbReference type="Pfam" id="PF01535">
    <property type="entry name" value="PPR"/>
    <property type="match status" value="5"/>
</dbReference>
<dbReference type="OrthoDB" id="426361at2759"/>
<dbReference type="Proteomes" id="UP000655225">
    <property type="component" value="Unassembled WGS sequence"/>
</dbReference>
<evidence type="ECO:0008006" key="5">
    <source>
        <dbReference type="Google" id="ProtNLM"/>
    </source>
</evidence>
<accession>A0A834YQQ1</accession>
<dbReference type="GO" id="GO:0003723">
    <property type="term" value="F:RNA binding"/>
    <property type="evidence" value="ECO:0007669"/>
    <property type="project" value="InterPro"/>
</dbReference>
<reference evidence="3 4" key="1">
    <citation type="submission" date="2020-04" db="EMBL/GenBank/DDBJ databases">
        <title>Plant Genome Project.</title>
        <authorList>
            <person name="Zhang R.-G."/>
        </authorList>
    </citation>
    <scope>NUCLEOTIDE SEQUENCE [LARGE SCALE GENOMIC DNA]</scope>
    <source>
        <strain evidence="3">YNK0</strain>
        <tissue evidence="3">Leaf</tissue>
    </source>
</reference>
<evidence type="ECO:0000256" key="1">
    <source>
        <dbReference type="ARBA" id="ARBA00022737"/>
    </source>
</evidence>
<sequence length="611" mass="68206">MGHLLGGSIQAWKRCMSLAERCSDMRQLKAIQAIFISHGLSHNNYAISKLIAFCALSDSGSLLYASLIFNHIQSPNSFIYNTLIRAHSRTSQPHRSLHYFRLMLNDDNVTPDHHTFPFVLAACANASCVPLGKKIHTWVFKNGLASRDSHIQTALLRLYEECCVLNDARKLFDEILQPEVIQWNVLMNGYLRRDLASEALNVFRGMMLSEVEPDEFCLATGLTACAHSGALQQGMWIHEYIKKRNWIMEDVFVGTALVDMYAKCGCIDKAVESFEGLSKRNLFTWAAVIGGFAVHGFAREAIHCLERMQEEDGLRPDGVVILGVLTACTHAGFEEEGRFLLDNMEAQYGVVPKHEHYSCTVDLHCRAGRLDDAFSLIRRMPMKPLASVWGSLLSGCRSHGNVELAELAVDELLQIEPGNRAEEDAAYVQLSNIYMGARRYEDARRIRRMMGNKGISKTPGCSVIEVDGKVNEFVAGDCARSFFLSGSWCNTANGSSRSCTEDETLDSRKRRRSYEFFHRRLSCTLVSKTLSRAGTLILGNPVKVEGYHKAGSVGFLDSAPPVLYHPSCSHWSDCASYLNGDVHGAHSTSPPVVKPHKSEYFFKVHGKSSIY</sequence>
<name>A0A834YQQ1_TETSI</name>
<dbReference type="AlphaFoldDB" id="A0A834YQQ1"/>
<protein>
    <recommendedName>
        <fullName evidence="5">Pentatricopeptide repeat-containing protein</fullName>
    </recommendedName>
</protein>
<dbReference type="PROSITE" id="PS51375">
    <property type="entry name" value="PPR"/>
    <property type="match status" value="1"/>
</dbReference>
<dbReference type="FunFam" id="1.25.40.10:FF:001236">
    <property type="entry name" value="Pentatricopeptide repeat-containing protein At3g28660"/>
    <property type="match status" value="1"/>
</dbReference>
<organism evidence="3 4">
    <name type="scientific">Tetracentron sinense</name>
    <name type="common">Spur-leaf</name>
    <dbReference type="NCBI Taxonomy" id="13715"/>
    <lineage>
        <taxon>Eukaryota</taxon>
        <taxon>Viridiplantae</taxon>
        <taxon>Streptophyta</taxon>
        <taxon>Embryophyta</taxon>
        <taxon>Tracheophyta</taxon>
        <taxon>Spermatophyta</taxon>
        <taxon>Magnoliopsida</taxon>
        <taxon>Trochodendrales</taxon>
        <taxon>Trochodendraceae</taxon>
        <taxon>Tetracentron</taxon>
    </lineage>
</organism>
<evidence type="ECO:0000256" key="2">
    <source>
        <dbReference type="PROSITE-ProRule" id="PRU00708"/>
    </source>
</evidence>
<dbReference type="OMA" id="GKQIQNW"/>
<evidence type="ECO:0000313" key="4">
    <source>
        <dbReference type="Proteomes" id="UP000655225"/>
    </source>
</evidence>
<dbReference type="InterPro" id="IPR011990">
    <property type="entry name" value="TPR-like_helical_dom_sf"/>
</dbReference>
<proteinExistence type="predicted"/>
<dbReference type="Pfam" id="PF20431">
    <property type="entry name" value="E_motif"/>
    <property type="match status" value="1"/>
</dbReference>
<dbReference type="FunFam" id="1.25.40.10:FF:000470">
    <property type="entry name" value="Pentatricopeptide repeat-containing protein At5g66520"/>
    <property type="match status" value="1"/>
</dbReference>